<dbReference type="InterPro" id="IPR032710">
    <property type="entry name" value="NTF2-like_dom_sf"/>
</dbReference>
<organism evidence="2 3">
    <name type="scientific">Mycobacterium vicinigordonae</name>
    <dbReference type="NCBI Taxonomy" id="1719132"/>
    <lineage>
        <taxon>Bacteria</taxon>
        <taxon>Bacillati</taxon>
        <taxon>Actinomycetota</taxon>
        <taxon>Actinomycetes</taxon>
        <taxon>Mycobacteriales</taxon>
        <taxon>Mycobacteriaceae</taxon>
        <taxon>Mycobacterium</taxon>
    </lineage>
</organism>
<dbReference type="RefSeq" id="WP_180913661.1">
    <property type="nucleotide sequence ID" value="NZ_CP059165.1"/>
</dbReference>
<dbReference type="KEGG" id="mgor:H0P51_15285"/>
<dbReference type="AlphaFoldDB" id="A0A7D6HLI0"/>
<dbReference type="Pfam" id="PF12680">
    <property type="entry name" value="SnoaL_2"/>
    <property type="match status" value="1"/>
</dbReference>
<reference evidence="3" key="3">
    <citation type="submission" date="2023-07" db="EMBL/GenBank/DDBJ databases">
        <title>Description of Mycobacterium gordonae subsp. intergordonae subsp.nov. and Mycobacterium gordonae subsp. gordonae subsp. nov.</title>
        <authorList>
            <person name="Huang H."/>
        </authorList>
    </citation>
    <scope>NUCLEOTIDE SEQUENCE [LARGE SCALE GENOMIC DNA]</scope>
    <source>
        <strain evidence="3">24</strain>
    </source>
</reference>
<sequence length="166" mass="18897">MGKFSKAEIEEAVKHYTTVVEGCSASGDWRPFADLFTEDVVYTEHHYGVFHGREAVREWIVDVMAPFPHMRFPSDWTAYDEDNDAVVVMIRNLLDHPTDPDGEPFWFPNWTRLVYAGDGLFSSEEDIYNPNRDAPRVVGAWLRAGGKLATDTVPQPRGDHQRDTAP</sequence>
<gene>
    <name evidence="2" type="ORF">H0P51_15285</name>
</gene>
<reference evidence="3" key="1">
    <citation type="submission" date="2020-07" db="EMBL/GenBank/DDBJ databases">
        <title>Description of Mycobacterium gordonae subsp. intergordonae subsp.nov. and Mycobacterium gordonae subsp. gordonae subsp. nov.</title>
        <authorList>
            <person name="Yu X."/>
        </authorList>
    </citation>
    <scope>NUCLEOTIDE SEQUENCE [LARGE SCALE GENOMIC DNA]</scope>
    <source>
        <strain evidence="3">24</strain>
    </source>
</reference>
<accession>A0A7D6HLI0</accession>
<keyword evidence="3" id="KW-1185">Reference proteome</keyword>
<proteinExistence type="predicted"/>
<feature type="domain" description="SnoaL-like" evidence="1">
    <location>
        <begin position="24"/>
        <end position="111"/>
    </location>
</feature>
<protein>
    <submittedName>
        <fullName evidence="2">Nuclear transport factor 2 family protein</fullName>
    </submittedName>
</protein>
<reference evidence="2 3" key="2">
    <citation type="submission" date="2020-07" db="EMBL/GenBank/DDBJ databases">
        <authorList>
            <person name="Yu X."/>
        </authorList>
    </citation>
    <scope>NUCLEOTIDE SEQUENCE [LARGE SCALE GENOMIC DNA]</scope>
    <source>
        <strain evidence="3">24</strain>
    </source>
</reference>
<evidence type="ECO:0000313" key="2">
    <source>
        <dbReference type="EMBL" id="QLL05251.1"/>
    </source>
</evidence>
<dbReference type="InterPro" id="IPR037401">
    <property type="entry name" value="SnoaL-like"/>
</dbReference>
<evidence type="ECO:0000259" key="1">
    <source>
        <dbReference type="Pfam" id="PF12680"/>
    </source>
</evidence>
<dbReference type="EMBL" id="CP059165">
    <property type="protein sequence ID" value="QLL05251.1"/>
    <property type="molecule type" value="Genomic_DNA"/>
</dbReference>
<dbReference type="SUPFAM" id="SSF54427">
    <property type="entry name" value="NTF2-like"/>
    <property type="match status" value="1"/>
</dbReference>
<name>A0A7D6HLI0_9MYCO</name>
<dbReference type="Proteomes" id="UP000510682">
    <property type="component" value="Chromosome"/>
</dbReference>
<dbReference type="Gene3D" id="3.10.450.50">
    <property type="match status" value="1"/>
</dbReference>
<evidence type="ECO:0000313" key="3">
    <source>
        <dbReference type="Proteomes" id="UP000510682"/>
    </source>
</evidence>